<dbReference type="AlphaFoldDB" id="A0A238ZGN9"/>
<dbReference type="OrthoDB" id="4962032at2"/>
<organism evidence="1 2">
    <name type="scientific">Haloechinothrix alba</name>
    <dbReference type="NCBI Taxonomy" id="664784"/>
    <lineage>
        <taxon>Bacteria</taxon>
        <taxon>Bacillati</taxon>
        <taxon>Actinomycetota</taxon>
        <taxon>Actinomycetes</taxon>
        <taxon>Pseudonocardiales</taxon>
        <taxon>Pseudonocardiaceae</taxon>
        <taxon>Haloechinothrix</taxon>
    </lineage>
</organism>
<name>A0A238ZGN9_9PSEU</name>
<protein>
    <recommendedName>
        <fullName evidence="3">Transposase DDE domain-containing protein</fullName>
    </recommendedName>
</protein>
<reference evidence="1 2" key="1">
    <citation type="submission" date="2017-06" db="EMBL/GenBank/DDBJ databases">
        <authorList>
            <person name="Kim H.J."/>
            <person name="Triplett B.A."/>
        </authorList>
    </citation>
    <scope>NUCLEOTIDE SEQUENCE [LARGE SCALE GENOMIC DNA]</scope>
    <source>
        <strain evidence="1 2">DSM 45207</strain>
    </source>
</reference>
<dbReference type="RefSeq" id="WP_089302937.1">
    <property type="nucleotide sequence ID" value="NZ_FZNW01000021.1"/>
</dbReference>
<proteinExistence type="predicted"/>
<evidence type="ECO:0008006" key="3">
    <source>
        <dbReference type="Google" id="ProtNLM"/>
    </source>
</evidence>
<keyword evidence="2" id="KW-1185">Reference proteome</keyword>
<dbReference type="Proteomes" id="UP000198348">
    <property type="component" value="Unassembled WGS sequence"/>
</dbReference>
<accession>A0A238ZGN9</accession>
<evidence type="ECO:0000313" key="2">
    <source>
        <dbReference type="Proteomes" id="UP000198348"/>
    </source>
</evidence>
<sequence>MITAAEGMPVTWCLADAKLGEREGAGELFGHALDTGALREGMVVLADKGLSAKPLERYCADQLGVLFVRPDRNDVGKIPPGYPTLARMGSCSHTAPSRVCTIFPGHTPNSRTRVLMVSGSPLSGPK</sequence>
<evidence type="ECO:0000313" key="1">
    <source>
        <dbReference type="EMBL" id="SNR82497.1"/>
    </source>
</evidence>
<dbReference type="EMBL" id="FZNW01000021">
    <property type="protein sequence ID" value="SNR82497.1"/>
    <property type="molecule type" value="Genomic_DNA"/>
</dbReference>
<gene>
    <name evidence="1" type="ORF">SAMN06265360_12157</name>
</gene>